<dbReference type="EMBL" id="JBHTIB010000002">
    <property type="protein sequence ID" value="MFD0834695.1"/>
    <property type="molecule type" value="Genomic_DNA"/>
</dbReference>
<dbReference type="Gene3D" id="2.50.20.10">
    <property type="entry name" value="Lipoprotein localisation LolA/LolB/LppX"/>
    <property type="match status" value="1"/>
</dbReference>
<feature type="signal peptide" evidence="1">
    <location>
        <begin position="1"/>
        <end position="26"/>
    </location>
</feature>
<dbReference type="InterPro" id="IPR025634">
    <property type="entry name" value="DUF4292"/>
</dbReference>
<protein>
    <submittedName>
        <fullName evidence="2">DUF4292 domain-containing protein</fullName>
    </submittedName>
</protein>
<sequence length="255" mass="29529">MNKLKYIIISLLAVLVFQCKSSKSIAGGESNLKLTAKQLLKENSKETPVFKTLQSRLKITYNQDGNEQSYSVNFRAKKDEIIWISATFSVVKAMVTPEKVSFYNKLDNTYFEGDYNYLSNILGTELDFQKVQNLLIGESIFELNANNYDVSVNENVYVVQPKKQRELFEIFFLLDPVQFKVKSQQISQPKEARHLQIDYKSYQVVDNQRLPEHIKIIAVEATKETNIELEFKNVTLNENLNFPYKIPSGFKEIKL</sequence>
<keyword evidence="3" id="KW-1185">Reference proteome</keyword>
<accession>A0ABW3BPV0</accession>
<proteinExistence type="predicted"/>
<dbReference type="Pfam" id="PF14125">
    <property type="entry name" value="DUF4292"/>
    <property type="match status" value="1"/>
</dbReference>
<keyword evidence="1" id="KW-0732">Signal</keyword>
<dbReference type="RefSeq" id="WP_379939167.1">
    <property type="nucleotide sequence ID" value="NZ_JBHTIB010000002.1"/>
</dbReference>
<reference evidence="3" key="1">
    <citation type="journal article" date="2019" name="Int. J. Syst. Evol. Microbiol.">
        <title>The Global Catalogue of Microorganisms (GCM) 10K type strain sequencing project: providing services to taxonomists for standard genome sequencing and annotation.</title>
        <authorList>
            <consortium name="The Broad Institute Genomics Platform"/>
            <consortium name="The Broad Institute Genome Sequencing Center for Infectious Disease"/>
            <person name="Wu L."/>
            <person name="Ma J."/>
        </authorList>
    </citation>
    <scope>NUCLEOTIDE SEQUENCE [LARGE SCALE GENOMIC DNA]</scope>
    <source>
        <strain evidence="3">CCUG 60529</strain>
    </source>
</reference>
<dbReference type="Proteomes" id="UP001597011">
    <property type="component" value="Unassembled WGS sequence"/>
</dbReference>
<comment type="caution">
    <text evidence="2">The sequence shown here is derived from an EMBL/GenBank/DDBJ whole genome shotgun (WGS) entry which is preliminary data.</text>
</comment>
<gene>
    <name evidence="2" type="ORF">ACFQ0I_02880</name>
</gene>
<evidence type="ECO:0000313" key="3">
    <source>
        <dbReference type="Proteomes" id="UP001597011"/>
    </source>
</evidence>
<evidence type="ECO:0000256" key="1">
    <source>
        <dbReference type="SAM" id="SignalP"/>
    </source>
</evidence>
<organism evidence="2 3">
    <name type="scientific">Mariniflexile aquimaris</name>
    <dbReference type="NCBI Taxonomy" id="881009"/>
    <lineage>
        <taxon>Bacteria</taxon>
        <taxon>Pseudomonadati</taxon>
        <taxon>Bacteroidota</taxon>
        <taxon>Flavobacteriia</taxon>
        <taxon>Flavobacteriales</taxon>
        <taxon>Flavobacteriaceae</taxon>
        <taxon>Mariniflexile</taxon>
    </lineage>
</organism>
<name>A0ABW3BPV0_9FLAO</name>
<evidence type="ECO:0000313" key="2">
    <source>
        <dbReference type="EMBL" id="MFD0834695.1"/>
    </source>
</evidence>
<feature type="chain" id="PRO_5046007720" evidence="1">
    <location>
        <begin position="27"/>
        <end position="255"/>
    </location>
</feature>